<keyword evidence="3" id="KW-0812">Transmembrane</keyword>
<dbReference type="Pfam" id="PF25426">
    <property type="entry name" value="AAA_lid_BCS1"/>
    <property type="match status" value="1"/>
</dbReference>
<dbReference type="Pfam" id="PF00004">
    <property type="entry name" value="AAA"/>
    <property type="match status" value="2"/>
</dbReference>
<name>A0A6A5QW68_AMPQU</name>
<evidence type="ECO:0000256" key="7">
    <source>
        <dbReference type="ARBA" id="ARBA00022840"/>
    </source>
</evidence>
<keyword evidence="6 16" id="KW-0378">Hydrolase</keyword>
<protein>
    <submittedName>
        <fullName evidence="16">P-loop containing nucleoside triphosphate hydrolase protein</fullName>
    </submittedName>
</protein>
<evidence type="ECO:0000256" key="8">
    <source>
        <dbReference type="ARBA" id="ARBA00022989"/>
    </source>
</evidence>
<dbReference type="GO" id="GO:0005743">
    <property type="term" value="C:mitochondrial inner membrane"/>
    <property type="evidence" value="ECO:0007669"/>
    <property type="project" value="UniProtKB-SubCell"/>
</dbReference>
<keyword evidence="8" id="KW-1133">Transmembrane helix</keyword>
<evidence type="ECO:0000256" key="12">
    <source>
        <dbReference type="RuleBase" id="RU003651"/>
    </source>
</evidence>
<evidence type="ECO:0000256" key="9">
    <source>
        <dbReference type="ARBA" id="ARBA00023128"/>
    </source>
</evidence>
<evidence type="ECO:0000313" key="16">
    <source>
        <dbReference type="EMBL" id="KAF1918806.1"/>
    </source>
</evidence>
<evidence type="ECO:0000259" key="14">
    <source>
        <dbReference type="SMART" id="SM00382"/>
    </source>
</evidence>
<dbReference type="Gene3D" id="3.40.50.300">
    <property type="entry name" value="P-loop containing nucleotide triphosphate hydrolases"/>
    <property type="match status" value="1"/>
</dbReference>
<dbReference type="InterPro" id="IPR003593">
    <property type="entry name" value="AAA+_ATPase"/>
</dbReference>
<dbReference type="PROSITE" id="PS00674">
    <property type="entry name" value="AAA"/>
    <property type="match status" value="1"/>
</dbReference>
<keyword evidence="9" id="KW-0496">Mitochondrion</keyword>
<evidence type="ECO:0000256" key="2">
    <source>
        <dbReference type="ARBA" id="ARBA00007448"/>
    </source>
</evidence>
<reference evidence="16" key="1">
    <citation type="journal article" date="2020" name="Stud. Mycol.">
        <title>101 Dothideomycetes genomes: a test case for predicting lifestyles and emergence of pathogens.</title>
        <authorList>
            <person name="Haridas S."/>
            <person name="Albert R."/>
            <person name="Binder M."/>
            <person name="Bloem J."/>
            <person name="Labutti K."/>
            <person name="Salamov A."/>
            <person name="Andreopoulos B."/>
            <person name="Baker S."/>
            <person name="Barry K."/>
            <person name="Bills G."/>
            <person name="Bluhm B."/>
            <person name="Cannon C."/>
            <person name="Castanera R."/>
            <person name="Culley D."/>
            <person name="Daum C."/>
            <person name="Ezra D."/>
            <person name="Gonzalez J."/>
            <person name="Henrissat B."/>
            <person name="Kuo A."/>
            <person name="Liang C."/>
            <person name="Lipzen A."/>
            <person name="Lutzoni F."/>
            <person name="Magnuson J."/>
            <person name="Mondo S."/>
            <person name="Nolan M."/>
            <person name="Ohm R."/>
            <person name="Pangilinan J."/>
            <person name="Park H.-J."/>
            <person name="Ramirez L."/>
            <person name="Alfaro M."/>
            <person name="Sun H."/>
            <person name="Tritt A."/>
            <person name="Yoshinaga Y."/>
            <person name="Zwiers L.-H."/>
            <person name="Turgeon B."/>
            <person name="Goodwin S."/>
            <person name="Spatafora J."/>
            <person name="Crous P."/>
            <person name="Grigoriev I."/>
        </authorList>
    </citation>
    <scope>NUCLEOTIDE SEQUENCE</scope>
    <source>
        <strain evidence="16">HMLAC05119</strain>
    </source>
</reference>
<dbReference type="SMART" id="SM01024">
    <property type="entry name" value="BCS1_N"/>
    <property type="match status" value="1"/>
</dbReference>
<keyword evidence="17" id="KW-1185">Reference proteome</keyword>
<evidence type="ECO:0000256" key="5">
    <source>
        <dbReference type="ARBA" id="ARBA00022792"/>
    </source>
</evidence>
<gene>
    <name evidence="16" type="ORF">BDU57DRAFT_468171</name>
</gene>
<keyword evidence="7 12" id="KW-0067">ATP-binding</keyword>
<dbReference type="InterPro" id="IPR003960">
    <property type="entry name" value="ATPase_AAA_CS"/>
</dbReference>
<evidence type="ECO:0000256" key="11">
    <source>
        <dbReference type="ARBA" id="ARBA00048778"/>
    </source>
</evidence>
<dbReference type="InterPro" id="IPR050747">
    <property type="entry name" value="Mitochondrial_chaperone_BCS1"/>
</dbReference>
<organism evidence="16 17">
    <name type="scientific">Ampelomyces quisqualis</name>
    <name type="common">Powdery mildew agent</name>
    <dbReference type="NCBI Taxonomy" id="50730"/>
    <lineage>
        <taxon>Eukaryota</taxon>
        <taxon>Fungi</taxon>
        <taxon>Dikarya</taxon>
        <taxon>Ascomycota</taxon>
        <taxon>Pezizomycotina</taxon>
        <taxon>Dothideomycetes</taxon>
        <taxon>Pleosporomycetidae</taxon>
        <taxon>Pleosporales</taxon>
        <taxon>Pleosporineae</taxon>
        <taxon>Phaeosphaeriaceae</taxon>
        <taxon>Ampelomyces</taxon>
    </lineage>
</organism>
<dbReference type="PANTHER" id="PTHR23070">
    <property type="entry name" value="BCS1 AAA-TYPE ATPASE"/>
    <property type="match status" value="1"/>
</dbReference>
<feature type="domain" description="AAA+ ATPase" evidence="14">
    <location>
        <begin position="274"/>
        <end position="467"/>
    </location>
</feature>
<comment type="subcellular location">
    <subcellularLocation>
        <location evidence="1">Mitochondrion inner membrane</location>
        <topology evidence="1">Single-pass membrane protein</topology>
    </subcellularLocation>
</comment>
<feature type="region of interest" description="Disordered" evidence="13">
    <location>
        <begin position="485"/>
        <end position="516"/>
    </location>
</feature>
<keyword evidence="4 12" id="KW-0547">Nucleotide-binding</keyword>
<keyword evidence="5" id="KW-0999">Mitochondrion inner membrane</keyword>
<dbReference type="OrthoDB" id="10251412at2759"/>
<dbReference type="SUPFAM" id="SSF52540">
    <property type="entry name" value="P-loop containing nucleoside triphosphate hydrolases"/>
    <property type="match status" value="1"/>
</dbReference>
<comment type="catalytic activity">
    <reaction evidence="11">
        <text>ATP + H2O = ADP + phosphate + H(+)</text>
        <dbReference type="Rhea" id="RHEA:13065"/>
        <dbReference type="ChEBI" id="CHEBI:15377"/>
        <dbReference type="ChEBI" id="CHEBI:15378"/>
        <dbReference type="ChEBI" id="CHEBI:30616"/>
        <dbReference type="ChEBI" id="CHEBI:43474"/>
        <dbReference type="ChEBI" id="CHEBI:456216"/>
    </reaction>
    <physiologicalReaction direction="left-to-right" evidence="11">
        <dbReference type="Rhea" id="RHEA:13066"/>
    </physiologicalReaction>
</comment>
<evidence type="ECO:0000259" key="15">
    <source>
        <dbReference type="SMART" id="SM01024"/>
    </source>
</evidence>
<feature type="region of interest" description="Disordered" evidence="13">
    <location>
        <begin position="347"/>
        <end position="377"/>
    </location>
</feature>
<dbReference type="GO" id="GO:0016887">
    <property type="term" value="F:ATP hydrolysis activity"/>
    <property type="evidence" value="ECO:0007669"/>
    <property type="project" value="InterPro"/>
</dbReference>
<dbReference type="InterPro" id="IPR027417">
    <property type="entry name" value="P-loop_NTPase"/>
</dbReference>
<evidence type="ECO:0000256" key="3">
    <source>
        <dbReference type="ARBA" id="ARBA00022692"/>
    </source>
</evidence>
<keyword evidence="10" id="KW-0472">Membrane</keyword>
<sequence length="584" mass="65726">METIRGYLPQGLPDTTANIPGYGLISKLALKAFGVDIGDIVTIYLLLFGIYQGARFVYYRARIYFIDFATSVVQIDQDEALYYQIIAWMSAQRKTKHSRDLKASSSRPIGQDSDDDDIEYNETELVDDTGLFNYEKWAGRTPVFYDTNFCEVSFLHGGNYFIFTKEERENKFSHVKWERYIALRCLGRSTQPIKDLVKHVKDWSSKRDSDTTTIFRSAVDRSRGAEWSRQATRPSRPMDTVSLDEAQKKQIMFDINDYLSPKTACWYATRGIPHRRGYLFHGPPGTGKTSLSFALAGIFGLNIYCASLSEPELKESDLAALFRSLPQRCIVLLEDIDSAGIRRDGSSDNMEVHRNFDSHTDEDADEDDGEGTIQKKGPVRGLWTWGFGAQQATVQNIEKKAKSSSVTSEENVGKSNITLSGLLNIIDGAASHEGRVLIMTTNYPEKLDSALIRPGRVDLQIRFTLATHDQIRAIFKRMYSTEHDAKRKNTETQATNESSTCSCNHNATPNSSAKTVEELSPERLTELAEQFTAQLPDTTLSPAEIQGYLLMKKTDPIGAIVGVKEWKNKLLEARKKGMKVIDSV</sequence>
<dbReference type="GO" id="GO:0005524">
    <property type="term" value="F:ATP binding"/>
    <property type="evidence" value="ECO:0007669"/>
    <property type="project" value="UniProtKB-KW"/>
</dbReference>
<accession>A0A6A5QW68</accession>
<evidence type="ECO:0000256" key="4">
    <source>
        <dbReference type="ARBA" id="ARBA00022741"/>
    </source>
</evidence>
<dbReference type="EMBL" id="ML979133">
    <property type="protein sequence ID" value="KAF1918806.1"/>
    <property type="molecule type" value="Genomic_DNA"/>
</dbReference>
<evidence type="ECO:0000256" key="13">
    <source>
        <dbReference type="SAM" id="MobiDB-lite"/>
    </source>
</evidence>
<comment type="similarity">
    <text evidence="2">Belongs to the AAA ATPase family. BCS1 subfamily.</text>
</comment>
<evidence type="ECO:0000256" key="6">
    <source>
        <dbReference type="ARBA" id="ARBA00022801"/>
    </source>
</evidence>
<dbReference type="InterPro" id="IPR014851">
    <property type="entry name" value="BCS1_N"/>
</dbReference>
<dbReference type="InterPro" id="IPR057495">
    <property type="entry name" value="AAA_lid_BCS1"/>
</dbReference>
<feature type="compositionally biased region" description="Polar residues" evidence="13">
    <location>
        <begin position="491"/>
        <end position="514"/>
    </location>
</feature>
<evidence type="ECO:0000256" key="10">
    <source>
        <dbReference type="ARBA" id="ARBA00023136"/>
    </source>
</evidence>
<dbReference type="Proteomes" id="UP000800096">
    <property type="component" value="Unassembled WGS sequence"/>
</dbReference>
<proteinExistence type="inferred from homology"/>
<dbReference type="Pfam" id="PF08740">
    <property type="entry name" value="BCS1_N"/>
    <property type="match status" value="1"/>
</dbReference>
<dbReference type="SMART" id="SM00382">
    <property type="entry name" value="AAA"/>
    <property type="match status" value="1"/>
</dbReference>
<feature type="compositionally biased region" description="Basic and acidic residues" evidence="13">
    <location>
        <begin position="347"/>
        <end position="361"/>
    </location>
</feature>
<dbReference type="AlphaFoldDB" id="A0A6A5QW68"/>
<evidence type="ECO:0000313" key="17">
    <source>
        <dbReference type="Proteomes" id="UP000800096"/>
    </source>
</evidence>
<feature type="domain" description="BCS1 N-terminal" evidence="15">
    <location>
        <begin position="46"/>
        <end position="241"/>
    </location>
</feature>
<evidence type="ECO:0000256" key="1">
    <source>
        <dbReference type="ARBA" id="ARBA00004434"/>
    </source>
</evidence>
<dbReference type="InterPro" id="IPR003959">
    <property type="entry name" value="ATPase_AAA_core"/>
</dbReference>